<organism evidence="2 3">
    <name type="scientific">Trichobilharzia regenti</name>
    <name type="common">Nasal bird schistosome</name>
    <dbReference type="NCBI Taxonomy" id="157069"/>
    <lineage>
        <taxon>Eukaryota</taxon>
        <taxon>Metazoa</taxon>
        <taxon>Spiralia</taxon>
        <taxon>Lophotrochozoa</taxon>
        <taxon>Platyhelminthes</taxon>
        <taxon>Trematoda</taxon>
        <taxon>Digenea</taxon>
        <taxon>Strigeidida</taxon>
        <taxon>Schistosomatoidea</taxon>
        <taxon>Schistosomatidae</taxon>
        <taxon>Trichobilharzia</taxon>
    </lineage>
</organism>
<sequence>HNKVIFHFNLLTACFSGVPANLTGKPLGKMKLMSPRISNTQLTYLKSNKFFQNICKPFKDVVNIQFIIRSEQQFDIARNHTGEKSATFSLENVRKPVEPIDTHPKERMQRSIDATVFPPKPERYEKVAYVRLAPGEVFTFPDIFKDKRPSDVMETLDENASTPKDESKDIILSADNQVESETKKFQRVKGYSKWFKF</sequence>
<accession>A0AA85J174</accession>
<dbReference type="Gene3D" id="3.30.70.330">
    <property type="match status" value="1"/>
</dbReference>
<feature type="signal peptide" evidence="1">
    <location>
        <begin position="1"/>
        <end position="20"/>
    </location>
</feature>
<dbReference type="Proteomes" id="UP000050795">
    <property type="component" value="Unassembled WGS sequence"/>
</dbReference>
<reference evidence="2" key="1">
    <citation type="submission" date="2022-06" db="EMBL/GenBank/DDBJ databases">
        <authorList>
            <person name="Berger JAMES D."/>
            <person name="Berger JAMES D."/>
        </authorList>
    </citation>
    <scope>NUCLEOTIDE SEQUENCE [LARGE SCALE GENOMIC DNA]</scope>
</reference>
<evidence type="ECO:0000313" key="3">
    <source>
        <dbReference type="WBParaSite" id="TREG1_123330.1"/>
    </source>
</evidence>
<dbReference type="WBParaSite" id="TREG1_123330.1">
    <property type="protein sequence ID" value="TREG1_123330.1"/>
    <property type="gene ID" value="TREG1_123330"/>
</dbReference>
<feature type="chain" id="PRO_5041684915" evidence="1">
    <location>
        <begin position="21"/>
        <end position="197"/>
    </location>
</feature>
<keyword evidence="1" id="KW-0732">Signal</keyword>
<protein>
    <submittedName>
        <fullName evidence="3">Uncharacterized protein</fullName>
    </submittedName>
</protein>
<evidence type="ECO:0000313" key="2">
    <source>
        <dbReference type="Proteomes" id="UP000050795"/>
    </source>
</evidence>
<dbReference type="InterPro" id="IPR012677">
    <property type="entry name" value="Nucleotide-bd_a/b_plait_sf"/>
</dbReference>
<reference evidence="3" key="2">
    <citation type="submission" date="2023-11" db="UniProtKB">
        <authorList>
            <consortium name="WormBaseParasite"/>
        </authorList>
    </citation>
    <scope>IDENTIFICATION</scope>
</reference>
<keyword evidence="2" id="KW-1185">Reference proteome</keyword>
<proteinExistence type="predicted"/>
<dbReference type="AlphaFoldDB" id="A0AA85J174"/>
<evidence type="ECO:0000256" key="1">
    <source>
        <dbReference type="SAM" id="SignalP"/>
    </source>
</evidence>
<name>A0AA85J174_TRIRE</name>